<evidence type="ECO:0000313" key="2">
    <source>
        <dbReference type="Proteomes" id="UP000234748"/>
    </source>
</evidence>
<dbReference type="Proteomes" id="UP000234748">
    <property type="component" value="Unassembled WGS sequence"/>
</dbReference>
<accession>A0A2N5M3I5</accession>
<dbReference type="InterPro" id="IPR012347">
    <property type="entry name" value="Ferritin-like"/>
</dbReference>
<name>A0A2N5M3I5_9BACI</name>
<comment type="caution">
    <text evidence="1">The sequence shown here is derived from an EMBL/GenBank/DDBJ whole genome shotgun (WGS) entry which is preliminary data.</text>
</comment>
<evidence type="ECO:0000313" key="1">
    <source>
        <dbReference type="EMBL" id="PLT28885.1"/>
    </source>
</evidence>
<dbReference type="Gene3D" id="1.20.1260.10">
    <property type="match status" value="2"/>
</dbReference>
<protein>
    <submittedName>
        <fullName evidence="1">Transcriptional regulator</fullName>
    </submittedName>
</protein>
<dbReference type="InterPro" id="IPR021617">
    <property type="entry name" value="DUF3231"/>
</dbReference>
<dbReference type="OrthoDB" id="1675670at2"/>
<dbReference type="Pfam" id="PF11553">
    <property type="entry name" value="DUF3231"/>
    <property type="match status" value="2"/>
</dbReference>
<sequence>MDQVNHQTKLTASELANLWSQFTNDSLSRCIFLCFLNHVKDEEIKDVIQYALELAETHLKKDKQFFLDDNYPIPKGFTDADVTVEAPPLFTDIFMILYVQIMAVHGMTRYAGALGNTMREDQRKYLIECNSETMVLYDRATHVLLTKGIINKPPVLNNHQQVEFVTKQSFLSGWFGKRRPINAVEISGVFLNLQKTTTKIVLELGFSQTAQSYEVRDYFERARQVCQRHFEILSSMLKEDNLHLPRTFGSEVTDATEPCFSDKLMLNHIVTLLSAAIGYYGEAMALCQRRDISAAYARMITEIGILSEDGANLLIEKGWLEQPPTAADHEELSKHK</sequence>
<gene>
    <name evidence="1" type="ORF">CUU66_16190</name>
</gene>
<dbReference type="RefSeq" id="WP_101644009.1">
    <property type="nucleotide sequence ID" value="NZ_PGUY01000050.1"/>
</dbReference>
<dbReference type="EMBL" id="PGUY01000050">
    <property type="protein sequence ID" value="PLT28885.1"/>
    <property type="molecule type" value="Genomic_DNA"/>
</dbReference>
<reference evidence="1 2" key="1">
    <citation type="submission" date="2017-11" db="EMBL/GenBank/DDBJ databases">
        <title>Comparitive Functional Genomics of Dry Heat Resistant strains isolated from the Viking Spacecraft.</title>
        <authorList>
            <person name="Seuylemezian A."/>
            <person name="Cooper K."/>
            <person name="Vaishampayan P."/>
        </authorList>
    </citation>
    <scope>NUCLEOTIDE SEQUENCE [LARGE SCALE GENOMIC DNA]</scope>
    <source>
        <strain evidence="1 2">V1-29</strain>
    </source>
</reference>
<proteinExistence type="predicted"/>
<dbReference type="AlphaFoldDB" id="A0A2N5M3I5"/>
<keyword evidence="2" id="KW-1185">Reference proteome</keyword>
<organism evidence="1 2">
    <name type="scientific">Peribacillus deserti</name>
    <dbReference type="NCBI Taxonomy" id="673318"/>
    <lineage>
        <taxon>Bacteria</taxon>
        <taxon>Bacillati</taxon>
        <taxon>Bacillota</taxon>
        <taxon>Bacilli</taxon>
        <taxon>Bacillales</taxon>
        <taxon>Bacillaceae</taxon>
        <taxon>Peribacillus</taxon>
    </lineage>
</organism>